<dbReference type="SUPFAM" id="SSF51905">
    <property type="entry name" value="FAD/NAD(P)-binding domain"/>
    <property type="match status" value="2"/>
</dbReference>
<gene>
    <name evidence="6" type="ORF">AVDCRST_MAG80-829</name>
</gene>
<dbReference type="InterPro" id="IPR036188">
    <property type="entry name" value="FAD/NAD-bd_sf"/>
</dbReference>
<dbReference type="InterPro" id="IPR016156">
    <property type="entry name" value="FAD/NAD-linked_Rdtase_dimer_sf"/>
</dbReference>
<evidence type="ECO:0000313" key="6">
    <source>
        <dbReference type="EMBL" id="CAA9434866.1"/>
    </source>
</evidence>
<proteinExistence type="predicted"/>
<evidence type="ECO:0000259" key="5">
    <source>
        <dbReference type="Pfam" id="PF07992"/>
    </source>
</evidence>
<dbReference type="PRINTS" id="PR00411">
    <property type="entry name" value="PNDRDTASEI"/>
</dbReference>
<evidence type="ECO:0000256" key="3">
    <source>
        <dbReference type="ARBA" id="ARBA00022827"/>
    </source>
</evidence>
<keyword evidence="4" id="KW-0560">Oxidoreductase</keyword>
<dbReference type="PANTHER" id="PTHR43557:SF2">
    <property type="entry name" value="RIESKE DOMAIN-CONTAINING PROTEIN-RELATED"/>
    <property type="match status" value="1"/>
</dbReference>
<dbReference type="EMBL" id="CADCVC010000069">
    <property type="protein sequence ID" value="CAA9434866.1"/>
    <property type="molecule type" value="Genomic_DNA"/>
</dbReference>
<sequence>MNQNDRIVIVGGGPGGLSTARAYREAGGRGKVILLTAESYPPYRRPPLTKEYLRGEIERDELPMENPRWFGENNVELRLTTAVREINRNRQAVTTEDGAEIPYDACVLATGSEPIRIPVPGADDPEILVMRTVENSEQLKSRVGRGNRAVVVGSGFIGCEAAVSLSLRGAEVTLVSMEEGPQKTRLGEDVAQRITGWLEGYGVDLRLGVGVESIERGNGGFKVAVEGEESVSAGTVLFGTGVRPRTELAKAAGLEIEEGGVVTDSSMRASAPGIFAVGDIAFAMNEAAGTRQKVEHWGDALNHGNIAGTVLAGSEAAWRDAPGFWSTIGEKTLKYWAWSGGWDEARFVEKDRAEGESFAVWYGREGVTVGVLAHDADEDYEEGRGLIERGDPLP</sequence>
<comment type="cofactor">
    <cofactor evidence="1">
        <name>FAD</name>
        <dbReference type="ChEBI" id="CHEBI:57692"/>
    </cofactor>
</comment>
<dbReference type="Pfam" id="PF07992">
    <property type="entry name" value="Pyr_redox_2"/>
    <property type="match status" value="1"/>
</dbReference>
<evidence type="ECO:0000256" key="2">
    <source>
        <dbReference type="ARBA" id="ARBA00022630"/>
    </source>
</evidence>
<evidence type="ECO:0000256" key="4">
    <source>
        <dbReference type="ARBA" id="ARBA00023002"/>
    </source>
</evidence>
<dbReference type="PRINTS" id="PR00368">
    <property type="entry name" value="FADPNR"/>
</dbReference>
<dbReference type="InterPro" id="IPR023753">
    <property type="entry name" value="FAD/NAD-binding_dom"/>
</dbReference>
<reference evidence="6" key="1">
    <citation type="submission" date="2020-02" db="EMBL/GenBank/DDBJ databases">
        <authorList>
            <person name="Meier V. D."/>
        </authorList>
    </citation>
    <scope>NUCLEOTIDE SEQUENCE</scope>
    <source>
        <strain evidence="6">AVDCRST_MAG80</strain>
    </source>
</reference>
<dbReference type="SUPFAM" id="SSF55424">
    <property type="entry name" value="FAD/NAD-linked reductases, dimerisation (C-terminal) domain"/>
    <property type="match status" value="1"/>
</dbReference>
<dbReference type="GO" id="GO:0005737">
    <property type="term" value="C:cytoplasm"/>
    <property type="evidence" value="ECO:0007669"/>
    <property type="project" value="TreeGrafter"/>
</dbReference>
<dbReference type="AlphaFoldDB" id="A0A6J4QDB3"/>
<dbReference type="Gene3D" id="3.30.390.30">
    <property type="match status" value="1"/>
</dbReference>
<accession>A0A6J4QDB3</accession>
<name>A0A6J4QDB3_9ACTN</name>
<keyword evidence="2" id="KW-0285">Flavoprotein</keyword>
<dbReference type="InterPro" id="IPR050446">
    <property type="entry name" value="FAD-oxidoreductase/Apoptosis"/>
</dbReference>
<keyword evidence="3" id="KW-0274">FAD</keyword>
<dbReference type="GO" id="GO:0016651">
    <property type="term" value="F:oxidoreductase activity, acting on NAD(P)H"/>
    <property type="evidence" value="ECO:0007669"/>
    <property type="project" value="TreeGrafter"/>
</dbReference>
<evidence type="ECO:0000256" key="1">
    <source>
        <dbReference type="ARBA" id="ARBA00001974"/>
    </source>
</evidence>
<dbReference type="PANTHER" id="PTHR43557">
    <property type="entry name" value="APOPTOSIS-INDUCING FACTOR 1"/>
    <property type="match status" value="1"/>
</dbReference>
<organism evidence="6">
    <name type="scientific">uncultured Rubrobacteraceae bacterium</name>
    <dbReference type="NCBI Taxonomy" id="349277"/>
    <lineage>
        <taxon>Bacteria</taxon>
        <taxon>Bacillati</taxon>
        <taxon>Actinomycetota</taxon>
        <taxon>Rubrobacteria</taxon>
        <taxon>Rubrobacterales</taxon>
        <taxon>Rubrobacteraceae</taxon>
        <taxon>environmental samples</taxon>
    </lineage>
</organism>
<dbReference type="Gene3D" id="3.50.50.60">
    <property type="entry name" value="FAD/NAD(P)-binding domain"/>
    <property type="match status" value="2"/>
</dbReference>
<feature type="domain" description="FAD/NAD(P)-binding" evidence="5">
    <location>
        <begin position="6"/>
        <end position="304"/>
    </location>
</feature>
<protein>
    <submittedName>
        <fullName evidence="6">Ferredoxin reductase</fullName>
    </submittedName>
</protein>